<organism evidence="1 2">
    <name type="scientific">Entomophthora muscae</name>
    <dbReference type="NCBI Taxonomy" id="34485"/>
    <lineage>
        <taxon>Eukaryota</taxon>
        <taxon>Fungi</taxon>
        <taxon>Fungi incertae sedis</taxon>
        <taxon>Zoopagomycota</taxon>
        <taxon>Entomophthoromycotina</taxon>
        <taxon>Entomophthoromycetes</taxon>
        <taxon>Entomophthorales</taxon>
        <taxon>Entomophthoraceae</taxon>
        <taxon>Entomophthora</taxon>
    </lineage>
</organism>
<evidence type="ECO:0000313" key="2">
    <source>
        <dbReference type="Proteomes" id="UP001165960"/>
    </source>
</evidence>
<protein>
    <submittedName>
        <fullName evidence="1">Uncharacterized protein</fullName>
    </submittedName>
</protein>
<comment type="caution">
    <text evidence="1">The sequence shown here is derived from an EMBL/GenBank/DDBJ whole genome shotgun (WGS) entry which is preliminary data.</text>
</comment>
<dbReference type="EMBL" id="QTSX02002878">
    <property type="protein sequence ID" value="KAJ9073948.1"/>
    <property type="molecule type" value="Genomic_DNA"/>
</dbReference>
<gene>
    <name evidence="1" type="ORF">DSO57_1011166</name>
</gene>
<keyword evidence="2" id="KW-1185">Reference proteome</keyword>
<name>A0ACC2TH30_9FUNG</name>
<dbReference type="Proteomes" id="UP001165960">
    <property type="component" value="Unassembled WGS sequence"/>
</dbReference>
<evidence type="ECO:0000313" key="1">
    <source>
        <dbReference type="EMBL" id="KAJ9073948.1"/>
    </source>
</evidence>
<accession>A0ACC2TH30</accession>
<proteinExistence type="predicted"/>
<reference evidence="1" key="1">
    <citation type="submission" date="2022-04" db="EMBL/GenBank/DDBJ databases">
        <title>Genome of the entomopathogenic fungus Entomophthora muscae.</title>
        <authorList>
            <person name="Elya C."/>
            <person name="Lovett B.R."/>
            <person name="Lee E."/>
            <person name="Macias A.M."/>
            <person name="Hajek A.E."/>
            <person name="De Bivort B.L."/>
            <person name="Kasson M.T."/>
            <person name="De Fine Licht H.H."/>
            <person name="Stajich J.E."/>
        </authorList>
    </citation>
    <scope>NUCLEOTIDE SEQUENCE</scope>
    <source>
        <strain evidence="1">Berkeley</strain>
    </source>
</reference>
<sequence length="341" mass="37528">MSVLKLLSQDSSGSDGKGLPARADMVRHRDVNATTKVLYSRFQHHTKKLAKIDEIEALANENSLQLTPEQEVMCGRKSSLLHSVREISSLLPEVAMRGILENEARAASERQSLELLEKTVKQESERDFDMKLDKLVQLLACVVTRPSGDGFFNALLAQLSLRPFGDEAHRQAKELMLDFLHDKRLEALVIELNSVQEANKVALVDEACQTQVASKPHDMKVCSSEIQVPTVGFHFYNESELNLDEETPFHPPSDSSNVPNTTTDVSTDEAGEVFQTNDHNSKHSHGDSGLDAASEDSDPLCSPLASPVLCPLEPTEDPPSLMLDHVSPIGSPPRYAHAVYG</sequence>